<evidence type="ECO:0000313" key="3">
    <source>
        <dbReference type="Proteomes" id="UP000634136"/>
    </source>
</evidence>
<dbReference type="EMBL" id="JAAIUW010000003">
    <property type="protein sequence ID" value="KAF7839357.1"/>
    <property type="molecule type" value="Genomic_DNA"/>
</dbReference>
<comment type="caution">
    <text evidence="2">The sequence shown here is derived from an EMBL/GenBank/DDBJ whole genome shotgun (WGS) entry which is preliminary data.</text>
</comment>
<organism evidence="2 3">
    <name type="scientific">Senna tora</name>
    <dbReference type="NCBI Taxonomy" id="362788"/>
    <lineage>
        <taxon>Eukaryota</taxon>
        <taxon>Viridiplantae</taxon>
        <taxon>Streptophyta</taxon>
        <taxon>Embryophyta</taxon>
        <taxon>Tracheophyta</taxon>
        <taxon>Spermatophyta</taxon>
        <taxon>Magnoliopsida</taxon>
        <taxon>eudicotyledons</taxon>
        <taxon>Gunneridae</taxon>
        <taxon>Pentapetalae</taxon>
        <taxon>rosids</taxon>
        <taxon>fabids</taxon>
        <taxon>Fabales</taxon>
        <taxon>Fabaceae</taxon>
        <taxon>Caesalpinioideae</taxon>
        <taxon>Cassia clade</taxon>
        <taxon>Senna</taxon>
    </lineage>
</organism>
<keyword evidence="3" id="KW-1185">Reference proteome</keyword>
<dbReference type="Proteomes" id="UP000634136">
    <property type="component" value="Unassembled WGS sequence"/>
</dbReference>
<protein>
    <submittedName>
        <fullName evidence="2">Uncharacterized protein</fullName>
    </submittedName>
</protein>
<evidence type="ECO:0000256" key="1">
    <source>
        <dbReference type="SAM" id="MobiDB-lite"/>
    </source>
</evidence>
<dbReference type="AlphaFoldDB" id="A0A835CHM2"/>
<accession>A0A835CHM2</accession>
<reference evidence="2" key="1">
    <citation type="submission" date="2020-09" db="EMBL/GenBank/DDBJ databases">
        <title>Genome-Enabled Discovery of Anthraquinone Biosynthesis in Senna tora.</title>
        <authorList>
            <person name="Kang S.-H."/>
            <person name="Pandey R.P."/>
            <person name="Lee C.-M."/>
            <person name="Sim J.-S."/>
            <person name="Jeong J.-T."/>
            <person name="Choi B.-S."/>
            <person name="Jung M."/>
            <person name="Ginzburg D."/>
            <person name="Zhao K."/>
            <person name="Won S.Y."/>
            <person name="Oh T.-J."/>
            <person name="Yu Y."/>
            <person name="Kim N.-H."/>
            <person name="Lee O.R."/>
            <person name="Lee T.-H."/>
            <person name="Bashyal P."/>
            <person name="Kim T.-S."/>
            <person name="Lee W.-H."/>
            <person name="Kawkins C."/>
            <person name="Kim C.-K."/>
            <person name="Kim J.S."/>
            <person name="Ahn B.O."/>
            <person name="Rhee S.Y."/>
            <person name="Sohng J.K."/>
        </authorList>
    </citation>
    <scope>NUCLEOTIDE SEQUENCE</scope>
    <source>
        <tissue evidence="2">Leaf</tissue>
    </source>
</reference>
<sequence length="130" mass="14666">MQKCFGRVKEKKPPPPRKRKCLVWRTLRLKSYCGMLRIRNKSSTCKGDVLGRTKSNQQKLSPSKEDPWPPDRSLGVVVSLHQISRHRRLVAADLAGENPEVLRESEGEESSVAAEEEVFGLEVSEGNLLL</sequence>
<evidence type="ECO:0000313" key="2">
    <source>
        <dbReference type="EMBL" id="KAF7839357.1"/>
    </source>
</evidence>
<feature type="region of interest" description="Disordered" evidence="1">
    <location>
        <begin position="46"/>
        <end position="71"/>
    </location>
</feature>
<gene>
    <name evidence="2" type="ORF">G2W53_007839</name>
</gene>
<proteinExistence type="predicted"/>
<name>A0A835CHM2_9FABA</name>